<sequence>MSGSERDGLTAEGGSGVVGGNSQRFPVSIKGVVVRAGRVLLLRNERDEWELPGGKLDLGEDPRDCLAREIAEETGWRVTVQEILDCWQYHIRDGADVLIVTYGCRLDSDAPPVLSHEHKEVGLFPESQVPALVMPDGYKRSVATWFALLREPTHPPA</sequence>
<evidence type="ECO:0000256" key="1">
    <source>
        <dbReference type="ARBA" id="ARBA00001946"/>
    </source>
</evidence>
<dbReference type="InterPro" id="IPR020084">
    <property type="entry name" value="NUDIX_hydrolase_CS"/>
</dbReference>
<protein>
    <submittedName>
        <fullName evidence="6">NUDIX domain-containing protein</fullName>
    </submittedName>
</protein>
<gene>
    <name evidence="6" type="ORF">D5H75_01670</name>
</gene>
<proteinExistence type="inferred from homology"/>
<evidence type="ECO:0000313" key="6">
    <source>
        <dbReference type="EMBL" id="RJL35533.1"/>
    </source>
</evidence>
<dbReference type="GO" id="GO:0016787">
    <property type="term" value="F:hydrolase activity"/>
    <property type="evidence" value="ECO:0007669"/>
    <property type="project" value="UniProtKB-KW"/>
</dbReference>
<feature type="domain" description="Nudix hydrolase" evidence="5">
    <location>
        <begin position="22"/>
        <end position="148"/>
    </location>
</feature>
<reference evidence="6 7" key="1">
    <citation type="submission" date="2018-09" db="EMBL/GenBank/DDBJ databases">
        <title>YIM 75507 draft genome.</title>
        <authorList>
            <person name="Tang S."/>
            <person name="Feng Y."/>
        </authorList>
    </citation>
    <scope>NUCLEOTIDE SEQUENCE [LARGE SCALE GENOMIC DNA]</scope>
    <source>
        <strain evidence="6 7">YIM 75507</strain>
    </source>
</reference>
<dbReference type="CDD" id="cd04699">
    <property type="entry name" value="NUDIX_MutT_Nudt1"/>
    <property type="match status" value="1"/>
</dbReference>
<evidence type="ECO:0000256" key="4">
    <source>
        <dbReference type="RuleBase" id="RU003476"/>
    </source>
</evidence>
<evidence type="ECO:0000259" key="5">
    <source>
        <dbReference type="PROSITE" id="PS51462"/>
    </source>
</evidence>
<dbReference type="PROSITE" id="PS00893">
    <property type="entry name" value="NUDIX_BOX"/>
    <property type="match status" value="1"/>
</dbReference>
<dbReference type="OrthoDB" id="9804442at2"/>
<accession>A0A3A4BAC7</accession>
<dbReference type="Gene3D" id="3.90.79.10">
    <property type="entry name" value="Nucleoside Triphosphate Pyrophosphohydrolase"/>
    <property type="match status" value="1"/>
</dbReference>
<dbReference type="InterPro" id="IPR000086">
    <property type="entry name" value="NUDIX_hydrolase_dom"/>
</dbReference>
<dbReference type="EMBL" id="QZEY01000001">
    <property type="protein sequence ID" value="RJL35533.1"/>
    <property type="molecule type" value="Genomic_DNA"/>
</dbReference>
<dbReference type="Proteomes" id="UP000265768">
    <property type="component" value="Unassembled WGS sequence"/>
</dbReference>
<name>A0A3A4BAC7_9ACTN</name>
<organism evidence="6 7">
    <name type="scientific">Bailinhaonella thermotolerans</name>
    <dbReference type="NCBI Taxonomy" id="1070861"/>
    <lineage>
        <taxon>Bacteria</taxon>
        <taxon>Bacillati</taxon>
        <taxon>Actinomycetota</taxon>
        <taxon>Actinomycetes</taxon>
        <taxon>Streptosporangiales</taxon>
        <taxon>Streptosporangiaceae</taxon>
        <taxon>Bailinhaonella</taxon>
    </lineage>
</organism>
<dbReference type="InterPro" id="IPR015797">
    <property type="entry name" value="NUDIX_hydrolase-like_dom_sf"/>
</dbReference>
<evidence type="ECO:0000313" key="7">
    <source>
        <dbReference type="Proteomes" id="UP000265768"/>
    </source>
</evidence>
<dbReference type="PANTHER" id="PTHR43046">
    <property type="entry name" value="GDP-MANNOSE MANNOSYL HYDROLASE"/>
    <property type="match status" value="1"/>
</dbReference>
<evidence type="ECO:0000256" key="2">
    <source>
        <dbReference type="ARBA" id="ARBA00005582"/>
    </source>
</evidence>
<comment type="caution">
    <text evidence="6">The sequence shown here is derived from an EMBL/GenBank/DDBJ whole genome shotgun (WGS) entry which is preliminary data.</text>
</comment>
<dbReference type="AlphaFoldDB" id="A0A3A4BAC7"/>
<dbReference type="SUPFAM" id="SSF55811">
    <property type="entry name" value="Nudix"/>
    <property type="match status" value="1"/>
</dbReference>
<evidence type="ECO:0000256" key="3">
    <source>
        <dbReference type="ARBA" id="ARBA00022801"/>
    </source>
</evidence>
<dbReference type="PANTHER" id="PTHR43046:SF16">
    <property type="entry name" value="ADP-RIBOSE PYROPHOSPHATASE YJHB-RELATED"/>
    <property type="match status" value="1"/>
</dbReference>
<dbReference type="Pfam" id="PF00293">
    <property type="entry name" value="NUDIX"/>
    <property type="match status" value="1"/>
</dbReference>
<dbReference type="PRINTS" id="PR00502">
    <property type="entry name" value="NUDIXFAMILY"/>
</dbReference>
<dbReference type="InterPro" id="IPR020476">
    <property type="entry name" value="Nudix_hydrolase"/>
</dbReference>
<keyword evidence="7" id="KW-1185">Reference proteome</keyword>
<comment type="cofactor">
    <cofactor evidence="1">
        <name>Mg(2+)</name>
        <dbReference type="ChEBI" id="CHEBI:18420"/>
    </cofactor>
</comment>
<keyword evidence="3 4" id="KW-0378">Hydrolase</keyword>
<comment type="similarity">
    <text evidence="2 4">Belongs to the Nudix hydrolase family.</text>
</comment>
<dbReference type="PROSITE" id="PS51462">
    <property type="entry name" value="NUDIX"/>
    <property type="match status" value="1"/>
</dbReference>